<accession>A0ABT9ZRX9</accession>
<sequence length="51" mass="6137">MVTKMDILRLIDQLSEDDLRIVYTFIEEYQAAIREDEKLSFNQTTHYSKPQ</sequence>
<gene>
    <name evidence="1" type="ORF">J2S74_001367</name>
</gene>
<protein>
    <submittedName>
        <fullName evidence="1">Uncharacterized protein</fullName>
    </submittedName>
</protein>
<dbReference type="Proteomes" id="UP001230005">
    <property type="component" value="Unassembled WGS sequence"/>
</dbReference>
<organism evidence="1 2">
    <name type="scientific">Evansella vedderi</name>
    <dbReference type="NCBI Taxonomy" id="38282"/>
    <lineage>
        <taxon>Bacteria</taxon>
        <taxon>Bacillati</taxon>
        <taxon>Bacillota</taxon>
        <taxon>Bacilli</taxon>
        <taxon>Bacillales</taxon>
        <taxon>Bacillaceae</taxon>
        <taxon>Evansella</taxon>
    </lineage>
</organism>
<comment type="caution">
    <text evidence="1">The sequence shown here is derived from an EMBL/GenBank/DDBJ whole genome shotgun (WGS) entry which is preliminary data.</text>
</comment>
<dbReference type="RefSeq" id="WP_307323330.1">
    <property type="nucleotide sequence ID" value="NZ_JAUSUG010000004.1"/>
</dbReference>
<dbReference type="EMBL" id="JAUSUG010000004">
    <property type="protein sequence ID" value="MDQ0253994.1"/>
    <property type="molecule type" value="Genomic_DNA"/>
</dbReference>
<proteinExistence type="predicted"/>
<evidence type="ECO:0000313" key="1">
    <source>
        <dbReference type="EMBL" id="MDQ0253994.1"/>
    </source>
</evidence>
<name>A0ABT9ZRX9_9BACI</name>
<reference evidence="1 2" key="1">
    <citation type="submission" date="2023-07" db="EMBL/GenBank/DDBJ databases">
        <title>Genomic Encyclopedia of Type Strains, Phase IV (KMG-IV): sequencing the most valuable type-strain genomes for metagenomic binning, comparative biology and taxonomic classification.</title>
        <authorList>
            <person name="Goeker M."/>
        </authorList>
    </citation>
    <scope>NUCLEOTIDE SEQUENCE [LARGE SCALE GENOMIC DNA]</scope>
    <source>
        <strain evidence="1 2">DSM 9768</strain>
    </source>
</reference>
<evidence type="ECO:0000313" key="2">
    <source>
        <dbReference type="Proteomes" id="UP001230005"/>
    </source>
</evidence>
<keyword evidence="2" id="KW-1185">Reference proteome</keyword>